<name>A0A938BR01_UNCW3</name>
<evidence type="ECO:0000313" key="2">
    <source>
        <dbReference type="Proteomes" id="UP000779900"/>
    </source>
</evidence>
<dbReference type="InterPro" id="IPR025354">
    <property type="entry name" value="DUF4258"/>
</dbReference>
<protein>
    <submittedName>
        <fullName evidence="1">DUF4258 domain-containing protein</fullName>
    </submittedName>
</protein>
<gene>
    <name evidence="1" type="ORF">FJY68_12535</name>
</gene>
<reference evidence="1" key="1">
    <citation type="submission" date="2019-03" db="EMBL/GenBank/DDBJ databases">
        <title>Lake Tanganyika Metagenome-Assembled Genomes (MAGs).</title>
        <authorList>
            <person name="Tran P."/>
        </authorList>
    </citation>
    <scope>NUCLEOTIDE SEQUENCE</scope>
    <source>
        <strain evidence="1">K_DeepCast_150m_m2_040</strain>
    </source>
</reference>
<dbReference type="AlphaFoldDB" id="A0A938BR01"/>
<comment type="caution">
    <text evidence="1">The sequence shown here is derived from an EMBL/GenBank/DDBJ whole genome shotgun (WGS) entry which is preliminary data.</text>
</comment>
<organism evidence="1 2">
    <name type="scientific">candidate division WOR-3 bacterium</name>
    <dbReference type="NCBI Taxonomy" id="2052148"/>
    <lineage>
        <taxon>Bacteria</taxon>
        <taxon>Bacteria division WOR-3</taxon>
    </lineage>
</organism>
<dbReference type="EMBL" id="VGIR01000114">
    <property type="protein sequence ID" value="MBM3332651.1"/>
    <property type="molecule type" value="Genomic_DNA"/>
</dbReference>
<evidence type="ECO:0000313" key="1">
    <source>
        <dbReference type="EMBL" id="MBM3332651.1"/>
    </source>
</evidence>
<proteinExistence type="predicted"/>
<accession>A0A938BR01</accession>
<sequence>MKPVRFSQHARLEIARRGVPLKVVEEVFSGPEQVVSEQGGLMARQSRVGLEGKQYLVRVVVAERPDATVVVTGYRTSKIGKYWRSE</sequence>
<dbReference type="Proteomes" id="UP000779900">
    <property type="component" value="Unassembled WGS sequence"/>
</dbReference>
<dbReference type="Pfam" id="PF14076">
    <property type="entry name" value="DUF4258"/>
    <property type="match status" value="1"/>
</dbReference>